<dbReference type="Proteomes" id="UP000635387">
    <property type="component" value="Unassembled WGS sequence"/>
</dbReference>
<keyword evidence="2" id="KW-1185">Reference proteome</keyword>
<dbReference type="PANTHER" id="PTHR38436:SF1">
    <property type="entry name" value="ESTER CYCLASE"/>
    <property type="match status" value="1"/>
</dbReference>
<dbReference type="Pfam" id="PF07366">
    <property type="entry name" value="SnoaL"/>
    <property type="match status" value="1"/>
</dbReference>
<dbReference type="RefSeq" id="WP_191260078.1">
    <property type="nucleotide sequence ID" value="NZ_BNAY01000020.1"/>
</dbReference>
<dbReference type="PANTHER" id="PTHR38436">
    <property type="entry name" value="POLYKETIDE CYCLASE SNOAL-LIKE DOMAIN"/>
    <property type="match status" value="1"/>
</dbReference>
<comment type="caution">
    <text evidence="1">The sequence shown here is derived from an EMBL/GenBank/DDBJ whole genome shotgun (WGS) entry which is preliminary data.</text>
</comment>
<sequence>MTTTEKERNLAAFARFHDATNTGSVRLVEKTIDEVVEPDVVFHAPVPMDATGAQALKQVWTVLLHAFPDLRVEAEDVLADGDKVVCRNTVTGTHQGEFRGLPPTGRTVSYREIFILRFDGGRIAEIWGVVDVLTQLRQLGAVAA</sequence>
<dbReference type="Gene3D" id="3.10.450.50">
    <property type="match status" value="1"/>
</dbReference>
<proteinExistence type="predicted"/>
<gene>
    <name evidence="1" type="ORF">GCM10017790_84760</name>
</gene>
<dbReference type="SUPFAM" id="SSF54427">
    <property type="entry name" value="NTF2-like"/>
    <property type="match status" value="1"/>
</dbReference>
<accession>A0ABQ3MCQ2</accession>
<dbReference type="InterPro" id="IPR009959">
    <property type="entry name" value="Cyclase_SnoaL-like"/>
</dbReference>
<protein>
    <recommendedName>
        <fullName evidence="3">Ester cyclase</fullName>
    </recommendedName>
</protein>
<organism evidence="1 2">
    <name type="scientific">Amycolatopsis oliviviridis</name>
    <dbReference type="NCBI Taxonomy" id="1471590"/>
    <lineage>
        <taxon>Bacteria</taxon>
        <taxon>Bacillati</taxon>
        <taxon>Actinomycetota</taxon>
        <taxon>Actinomycetes</taxon>
        <taxon>Pseudonocardiales</taxon>
        <taxon>Pseudonocardiaceae</taxon>
        <taxon>Amycolatopsis</taxon>
    </lineage>
</organism>
<dbReference type="EMBL" id="BNAY01000020">
    <property type="protein sequence ID" value="GHH38689.1"/>
    <property type="molecule type" value="Genomic_DNA"/>
</dbReference>
<reference evidence="2" key="1">
    <citation type="journal article" date="2019" name="Int. J. Syst. Evol. Microbiol.">
        <title>The Global Catalogue of Microorganisms (GCM) 10K type strain sequencing project: providing services to taxonomists for standard genome sequencing and annotation.</title>
        <authorList>
            <consortium name="The Broad Institute Genomics Platform"/>
            <consortium name="The Broad Institute Genome Sequencing Center for Infectious Disease"/>
            <person name="Wu L."/>
            <person name="Ma J."/>
        </authorList>
    </citation>
    <scope>NUCLEOTIDE SEQUENCE [LARGE SCALE GENOMIC DNA]</scope>
    <source>
        <strain evidence="2">CGMCC 4.7683</strain>
    </source>
</reference>
<evidence type="ECO:0000313" key="1">
    <source>
        <dbReference type="EMBL" id="GHH38689.1"/>
    </source>
</evidence>
<evidence type="ECO:0000313" key="2">
    <source>
        <dbReference type="Proteomes" id="UP000635387"/>
    </source>
</evidence>
<name>A0ABQ3MCQ2_9PSEU</name>
<evidence type="ECO:0008006" key="3">
    <source>
        <dbReference type="Google" id="ProtNLM"/>
    </source>
</evidence>
<dbReference type="InterPro" id="IPR032710">
    <property type="entry name" value="NTF2-like_dom_sf"/>
</dbReference>